<evidence type="ECO:0000313" key="3">
    <source>
        <dbReference type="Proteomes" id="UP001454036"/>
    </source>
</evidence>
<feature type="region of interest" description="Disordered" evidence="1">
    <location>
        <begin position="103"/>
        <end position="123"/>
    </location>
</feature>
<feature type="compositionally biased region" description="Polar residues" evidence="1">
    <location>
        <begin position="165"/>
        <end position="174"/>
    </location>
</feature>
<comment type="caution">
    <text evidence="2">The sequence shown here is derived from an EMBL/GenBank/DDBJ whole genome shotgun (WGS) entry which is preliminary data.</text>
</comment>
<dbReference type="EMBL" id="BAABME010001642">
    <property type="protein sequence ID" value="GAA0150708.1"/>
    <property type="molecule type" value="Genomic_DNA"/>
</dbReference>
<protein>
    <recommendedName>
        <fullName evidence="4">No apical meristem-associated C-terminal domain-containing protein</fullName>
    </recommendedName>
</protein>
<reference evidence="2 3" key="1">
    <citation type="submission" date="2024-01" db="EMBL/GenBank/DDBJ databases">
        <title>The complete chloroplast genome sequence of Lithospermum erythrorhizon: insights into the phylogenetic relationship among Boraginaceae species and the maternal lineages of purple gromwells.</title>
        <authorList>
            <person name="Okada T."/>
            <person name="Watanabe K."/>
        </authorList>
    </citation>
    <scope>NUCLEOTIDE SEQUENCE [LARGE SCALE GENOMIC DNA]</scope>
</reference>
<sequence length="260" mass="29681">MDPSYPNFPQPNNSSQPTSPNQQNPNMQINFDMSSTLPIPSYFHPMHNMPYQSNMNYMPYGQTPQPYGYVSMPSMGMHDPNTNITNYPGYYTQQIPEVVVADSSEYQEPETPPTQRARGSRSYNSWSNEHNKVFLTGWLRYTNDSVTGTSQTSGTYWDAITTFVNENLPNGPQRTSKHYRSSGSKRGHDSEGGEMSTSNVQCQRPQGRDAAKRSKGKSSKASKIEAIERVVECHDDYMTFRKKELERYEAMEVARKHELE</sequence>
<dbReference type="Proteomes" id="UP001454036">
    <property type="component" value="Unassembled WGS sequence"/>
</dbReference>
<accession>A0AAV3PKH8</accession>
<proteinExistence type="predicted"/>
<feature type="region of interest" description="Disordered" evidence="1">
    <location>
        <begin position="1"/>
        <end position="33"/>
    </location>
</feature>
<evidence type="ECO:0000256" key="1">
    <source>
        <dbReference type="SAM" id="MobiDB-lite"/>
    </source>
</evidence>
<evidence type="ECO:0000313" key="2">
    <source>
        <dbReference type="EMBL" id="GAA0150708.1"/>
    </source>
</evidence>
<evidence type="ECO:0008006" key="4">
    <source>
        <dbReference type="Google" id="ProtNLM"/>
    </source>
</evidence>
<feature type="compositionally biased region" description="Basic residues" evidence="1">
    <location>
        <begin position="175"/>
        <end position="185"/>
    </location>
</feature>
<organism evidence="2 3">
    <name type="scientific">Lithospermum erythrorhizon</name>
    <name type="common">Purple gromwell</name>
    <name type="synonym">Lithospermum officinale var. erythrorhizon</name>
    <dbReference type="NCBI Taxonomy" id="34254"/>
    <lineage>
        <taxon>Eukaryota</taxon>
        <taxon>Viridiplantae</taxon>
        <taxon>Streptophyta</taxon>
        <taxon>Embryophyta</taxon>
        <taxon>Tracheophyta</taxon>
        <taxon>Spermatophyta</taxon>
        <taxon>Magnoliopsida</taxon>
        <taxon>eudicotyledons</taxon>
        <taxon>Gunneridae</taxon>
        <taxon>Pentapetalae</taxon>
        <taxon>asterids</taxon>
        <taxon>lamiids</taxon>
        <taxon>Boraginales</taxon>
        <taxon>Boraginaceae</taxon>
        <taxon>Boraginoideae</taxon>
        <taxon>Lithospermeae</taxon>
        <taxon>Lithospermum</taxon>
    </lineage>
</organism>
<dbReference type="AlphaFoldDB" id="A0AAV3PKH8"/>
<feature type="compositionally biased region" description="Polar residues" evidence="1">
    <location>
        <begin position="195"/>
        <end position="204"/>
    </location>
</feature>
<feature type="compositionally biased region" description="Low complexity" evidence="1">
    <location>
        <begin position="1"/>
        <end position="26"/>
    </location>
</feature>
<name>A0AAV3PKH8_LITER</name>
<gene>
    <name evidence="2" type="ORF">LIER_09586</name>
</gene>
<keyword evidence="3" id="KW-1185">Reference proteome</keyword>
<feature type="region of interest" description="Disordered" evidence="1">
    <location>
        <begin position="165"/>
        <end position="225"/>
    </location>
</feature>